<dbReference type="RefSeq" id="WP_235641564.1">
    <property type="nucleotide sequence ID" value="NZ_FZOC01000003.1"/>
</dbReference>
<sequence>MMDDDFFSPKDPGLPPLPCVGCGWCCLDNPCEVSQQVYGYVPRCPALVWTGARYVCDLVAHPVAGVDLTPLFVGQGCCARHNAWRRDVRKRD</sequence>
<keyword evidence="2" id="KW-1185">Reference proteome</keyword>
<dbReference type="AlphaFoldDB" id="A0A239AB31"/>
<evidence type="ECO:0000313" key="1">
    <source>
        <dbReference type="EMBL" id="SNR92268.1"/>
    </source>
</evidence>
<protein>
    <submittedName>
        <fullName evidence="1">Uncharacterized protein</fullName>
    </submittedName>
</protein>
<evidence type="ECO:0000313" key="2">
    <source>
        <dbReference type="Proteomes" id="UP000198324"/>
    </source>
</evidence>
<accession>A0A239AB31</accession>
<dbReference type="EMBL" id="FZOC01000003">
    <property type="protein sequence ID" value="SNR92268.1"/>
    <property type="molecule type" value="Genomic_DNA"/>
</dbReference>
<gene>
    <name evidence="1" type="ORF">SAMN04488503_1938</name>
</gene>
<name>A0A239AB31_9BACT</name>
<dbReference type="Proteomes" id="UP000198324">
    <property type="component" value="Unassembled WGS sequence"/>
</dbReference>
<organism evidence="1 2">
    <name type="scientific">Humidesulfovibrio mexicanus</name>
    <dbReference type="NCBI Taxonomy" id="147047"/>
    <lineage>
        <taxon>Bacteria</taxon>
        <taxon>Pseudomonadati</taxon>
        <taxon>Thermodesulfobacteriota</taxon>
        <taxon>Desulfovibrionia</taxon>
        <taxon>Desulfovibrionales</taxon>
        <taxon>Desulfovibrionaceae</taxon>
        <taxon>Humidesulfovibrio</taxon>
    </lineage>
</organism>
<proteinExistence type="predicted"/>
<reference evidence="1 2" key="1">
    <citation type="submission" date="2017-06" db="EMBL/GenBank/DDBJ databases">
        <authorList>
            <person name="Kim H.J."/>
            <person name="Triplett B.A."/>
        </authorList>
    </citation>
    <scope>NUCLEOTIDE SEQUENCE [LARGE SCALE GENOMIC DNA]</scope>
    <source>
        <strain evidence="1 2">DSM 13116</strain>
    </source>
</reference>